<dbReference type="Pfam" id="PF01970">
    <property type="entry name" value="TctA"/>
    <property type="match status" value="1"/>
</dbReference>
<feature type="transmembrane region" description="Helical" evidence="1">
    <location>
        <begin position="317"/>
        <end position="340"/>
    </location>
</feature>
<feature type="transmembrane region" description="Helical" evidence="1">
    <location>
        <begin position="408"/>
        <end position="424"/>
    </location>
</feature>
<reference evidence="3 4" key="1">
    <citation type="submission" date="2015-09" db="EMBL/GenBank/DDBJ databases">
        <authorList>
            <consortium name="Swine Surveillance"/>
        </authorList>
    </citation>
    <scope>NUCLEOTIDE SEQUENCE [LARGE SCALE GENOMIC DNA]</scope>
    <source>
        <strain evidence="3 4">CECT 4292</strain>
    </source>
</reference>
<dbReference type="Proteomes" id="UP000050783">
    <property type="component" value="Unassembled WGS sequence"/>
</dbReference>
<name>A0A0N7LPZ7_9RHOB</name>
<feature type="transmembrane region" description="Helical" evidence="1">
    <location>
        <begin position="352"/>
        <end position="374"/>
    </location>
</feature>
<dbReference type="InterPro" id="IPR002823">
    <property type="entry name" value="DUF112_TM"/>
</dbReference>
<evidence type="ECO:0000313" key="4">
    <source>
        <dbReference type="Proteomes" id="UP000050783"/>
    </source>
</evidence>
<feature type="transmembrane region" description="Helical" evidence="1">
    <location>
        <begin position="431"/>
        <end position="449"/>
    </location>
</feature>
<evidence type="ECO:0000313" key="3">
    <source>
        <dbReference type="EMBL" id="CUH46612.1"/>
    </source>
</evidence>
<feature type="transmembrane region" description="Helical" evidence="1">
    <location>
        <begin position="168"/>
        <end position="186"/>
    </location>
</feature>
<evidence type="ECO:0000259" key="2">
    <source>
        <dbReference type="Pfam" id="PF01970"/>
    </source>
</evidence>
<protein>
    <submittedName>
        <fullName evidence="3">Tripartite tricarboxylate transporter TctA family protein</fullName>
    </submittedName>
</protein>
<dbReference type="GeneID" id="55492058"/>
<feature type="transmembrane region" description="Helical" evidence="1">
    <location>
        <begin position="20"/>
        <end position="47"/>
    </location>
</feature>
<accession>A0A0N7LPZ7</accession>
<dbReference type="AlphaFoldDB" id="A0A0N7LPZ7"/>
<feature type="domain" description="DUF112" evidence="2">
    <location>
        <begin position="18"/>
        <end position="434"/>
    </location>
</feature>
<dbReference type="OrthoDB" id="9791872at2"/>
<feature type="transmembrane region" description="Helical" evidence="1">
    <location>
        <begin position="469"/>
        <end position="489"/>
    </location>
</feature>
<proteinExistence type="predicted"/>
<dbReference type="STRING" id="81569.RUM4293_01595"/>
<dbReference type="RefSeq" id="WP_058276394.1">
    <property type="nucleotide sequence ID" value="NZ_CYPU01000013.1"/>
</dbReference>
<dbReference type="PANTHER" id="PTHR35342">
    <property type="entry name" value="TRICARBOXYLIC TRANSPORT PROTEIN"/>
    <property type="match status" value="1"/>
</dbReference>
<feature type="transmembrane region" description="Helical" evidence="1">
    <location>
        <begin position="381"/>
        <end position="402"/>
    </location>
</feature>
<dbReference type="PANTHER" id="PTHR35342:SF5">
    <property type="entry name" value="TRICARBOXYLIC TRANSPORT PROTEIN"/>
    <property type="match status" value="1"/>
</dbReference>
<sequence length="500" mass="53027">MDAAILNGLLALADPHLLMLIFVATLGGVLVGALPGLNATTGVALLLPFTITMEPIPAIAILTTIYCAATFAGAITAILINTPGTSASATTCLDGYPLAQRGEAGRALGMAAVSSTIGGIISVVCLMAAAPLMARAAYNFAPPEYFALTVFGLSMLATIGDGSPVKNILSGAFGVLVATVGIDLLTSIERFTFGMNELSEGIPFVPVMIGVFGISELLVQADNLHVERKQVIMKAIKLPSREDYSRVWKTILRSSGIGTFIGILPAEGATVASMIGYNEAKRWSKKPEEFGKGSLEGIAGSEAANNSATGGAMVPTLALGIPGSPTAAVILAGLMVHGLRPGPTMFTEQADFAFAIFWSMMLVNIIFFFIGLWGAKIFARVTLIPIQVLWPIVFIFSIVGAYALEQSMMDVWIAIGSGILGFFMRRHGFSVVPMAIGLILGGMLETRLGQSMVMLDEKWWLMLTRPLSLFFFVLTVLALFGPTIWGRFFKQRSPLKSTGE</sequence>
<keyword evidence="1" id="KW-0812">Transmembrane</keyword>
<dbReference type="EMBL" id="CYPU01000013">
    <property type="protein sequence ID" value="CUH46612.1"/>
    <property type="molecule type" value="Genomic_DNA"/>
</dbReference>
<evidence type="ECO:0000256" key="1">
    <source>
        <dbReference type="SAM" id="Phobius"/>
    </source>
</evidence>
<keyword evidence="1" id="KW-1133">Transmembrane helix</keyword>
<keyword evidence="1" id="KW-0472">Membrane</keyword>
<feature type="transmembrane region" description="Helical" evidence="1">
    <location>
        <begin position="59"/>
        <end position="80"/>
    </location>
</feature>
<organism evidence="3 4">
    <name type="scientific">Ruegeria atlantica</name>
    <dbReference type="NCBI Taxonomy" id="81569"/>
    <lineage>
        <taxon>Bacteria</taxon>
        <taxon>Pseudomonadati</taxon>
        <taxon>Pseudomonadota</taxon>
        <taxon>Alphaproteobacteria</taxon>
        <taxon>Rhodobacterales</taxon>
        <taxon>Roseobacteraceae</taxon>
        <taxon>Ruegeria</taxon>
    </lineage>
</organism>
<feature type="transmembrane region" description="Helical" evidence="1">
    <location>
        <begin position="145"/>
        <end position="162"/>
    </location>
</feature>
<gene>
    <name evidence="3" type="ORF">RUA4292_00778</name>
</gene>
<feature type="transmembrane region" description="Helical" evidence="1">
    <location>
        <begin position="107"/>
        <end position="133"/>
    </location>
</feature>